<dbReference type="Gene3D" id="2.70.98.10">
    <property type="match status" value="1"/>
</dbReference>
<gene>
    <name evidence="4" type="primary">mro</name>
    <name evidence="4" type="ORF">SNAT2548_LOCUS31284</name>
</gene>
<evidence type="ECO:0000313" key="5">
    <source>
        <dbReference type="Proteomes" id="UP000604046"/>
    </source>
</evidence>
<evidence type="ECO:0000256" key="3">
    <source>
        <dbReference type="ARBA" id="ARBA00023277"/>
    </source>
</evidence>
<dbReference type="SUPFAM" id="SSF74650">
    <property type="entry name" value="Galactose mutarotase-like"/>
    <property type="match status" value="1"/>
</dbReference>
<keyword evidence="2" id="KW-0413">Isomerase</keyword>
<protein>
    <submittedName>
        <fullName evidence="4">Mro protein</fullName>
    </submittedName>
</protein>
<dbReference type="PANTHER" id="PTHR10091">
    <property type="entry name" value="ALDOSE-1-EPIMERASE"/>
    <property type="match status" value="1"/>
</dbReference>
<dbReference type="OrthoDB" id="274691at2759"/>
<dbReference type="CDD" id="cd09019">
    <property type="entry name" value="galactose_mutarotase_like"/>
    <property type="match status" value="1"/>
</dbReference>
<organism evidence="4 5">
    <name type="scientific">Symbiodinium natans</name>
    <dbReference type="NCBI Taxonomy" id="878477"/>
    <lineage>
        <taxon>Eukaryota</taxon>
        <taxon>Sar</taxon>
        <taxon>Alveolata</taxon>
        <taxon>Dinophyceae</taxon>
        <taxon>Suessiales</taxon>
        <taxon>Symbiodiniaceae</taxon>
        <taxon>Symbiodinium</taxon>
    </lineage>
</organism>
<dbReference type="InterPro" id="IPR014718">
    <property type="entry name" value="GH-type_carb-bd"/>
</dbReference>
<dbReference type="GO" id="GO:0006006">
    <property type="term" value="P:glucose metabolic process"/>
    <property type="evidence" value="ECO:0007669"/>
    <property type="project" value="TreeGrafter"/>
</dbReference>
<comment type="similarity">
    <text evidence="1">Belongs to the aldose epimerase family.</text>
</comment>
<dbReference type="Proteomes" id="UP000604046">
    <property type="component" value="Unassembled WGS sequence"/>
</dbReference>
<keyword evidence="3" id="KW-0119">Carbohydrate metabolism</keyword>
<dbReference type="AlphaFoldDB" id="A0A812U8U1"/>
<evidence type="ECO:0000256" key="1">
    <source>
        <dbReference type="ARBA" id="ARBA00006206"/>
    </source>
</evidence>
<dbReference type="PANTHER" id="PTHR10091:SF0">
    <property type="entry name" value="GALACTOSE MUTAROTASE"/>
    <property type="match status" value="1"/>
</dbReference>
<accession>A0A812U8U1</accession>
<dbReference type="InterPro" id="IPR008183">
    <property type="entry name" value="Aldose_1/G6P_1-epimerase"/>
</dbReference>
<dbReference type="GO" id="GO:0030246">
    <property type="term" value="F:carbohydrate binding"/>
    <property type="evidence" value="ECO:0007669"/>
    <property type="project" value="InterPro"/>
</dbReference>
<dbReference type="InterPro" id="IPR011013">
    <property type="entry name" value="Gal_mutarotase_sf_dom"/>
</dbReference>
<sequence length="447" mass="48598">MTDLKAVLQLTCHGATLTSLLGSKLFRDLGDVVLGCRVEVSFFEELALPDASRCPKMWAPQLPSFVWQAYLLVAHLGSAKSLSTRSATITNYGATLTSLWVRDRSGNLGDVVLGYDTLAGYEAHVVSMGQTVGRFANRIANGRFVLDGKEYRLAQNNGTNCLHGGVWSFDNLTWDIVSATGSSVLFQRVSPDMDEGFPGTLTVNVEYSLASAKSGETVLRIKYGAETDQATVVNLTNHRQAGHSGEARHPDILDHVVSIHADTVVHVDDRCIPTGRMVPVADLTVGRDAPFDFRQPRRIGDGIDAPSSQLIYCDGYDHCFVLNAGQPRTSPEGAPQGLRELGIALNAAQLVRSRPADAVLEEPMSGRRMEVFTEEPGLHFFTNNIPQSILGLGGRGKHGVEEYTYRTGVCFETQHLPDSPNQPSFPSTVLRPGARHQSETVFVFGVS</sequence>
<evidence type="ECO:0000256" key="2">
    <source>
        <dbReference type="ARBA" id="ARBA00023235"/>
    </source>
</evidence>
<proteinExistence type="inferred from homology"/>
<dbReference type="InterPro" id="IPR047215">
    <property type="entry name" value="Galactose_mutarotase-like"/>
</dbReference>
<dbReference type="EMBL" id="CAJNDS010002649">
    <property type="protein sequence ID" value="CAE7556420.1"/>
    <property type="molecule type" value="Genomic_DNA"/>
</dbReference>
<reference evidence="4" key="1">
    <citation type="submission" date="2021-02" db="EMBL/GenBank/DDBJ databases">
        <authorList>
            <person name="Dougan E. K."/>
            <person name="Rhodes N."/>
            <person name="Thang M."/>
            <person name="Chan C."/>
        </authorList>
    </citation>
    <scope>NUCLEOTIDE SEQUENCE</scope>
</reference>
<evidence type="ECO:0000313" key="4">
    <source>
        <dbReference type="EMBL" id="CAE7556420.1"/>
    </source>
</evidence>
<name>A0A812U8U1_9DINO</name>
<keyword evidence="5" id="KW-1185">Reference proteome</keyword>
<dbReference type="GO" id="GO:0004034">
    <property type="term" value="F:aldose 1-epimerase activity"/>
    <property type="evidence" value="ECO:0007669"/>
    <property type="project" value="TreeGrafter"/>
</dbReference>
<comment type="caution">
    <text evidence="4">The sequence shown here is derived from an EMBL/GenBank/DDBJ whole genome shotgun (WGS) entry which is preliminary data.</text>
</comment>
<dbReference type="GO" id="GO:0033499">
    <property type="term" value="P:galactose catabolic process via UDP-galactose, Leloir pathway"/>
    <property type="evidence" value="ECO:0007669"/>
    <property type="project" value="TreeGrafter"/>
</dbReference>
<dbReference type="Pfam" id="PF01263">
    <property type="entry name" value="Aldose_epim"/>
    <property type="match status" value="1"/>
</dbReference>